<sequence length="43" mass="4280">MVGFFSHLAGETHDCAQAPGGKPGEDEKTGAAPAEPALKEVGA</sequence>
<evidence type="ECO:0000256" key="1">
    <source>
        <dbReference type="SAM" id="MobiDB-lite"/>
    </source>
</evidence>
<dbReference type="Proteomes" id="UP000001492">
    <property type="component" value="Chromosome 1"/>
</dbReference>
<reference evidence="3" key="1">
    <citation type="submission" date="2010-12" db="EMBL/GenBank/DDBJ databases">
        <title>Complete sequence of chromosome 1 of Asticcacaulis excentricus CB 48.</title>
        <authorList>
            <consortium name="US DOE Joint Genome Institute"/>
            <person name="Lucas S."/>
            <person name="Copeland A."/>
            <person name="Lapidus A."/>
            <person name="Cheng J.-F."/>
            <person name="Bruce D."/>
            <person name="Goodwin L."/>
            <person name="Pitluck S."/>
            <person name="Teshima H."/>
            <person name="Davenport K."/>
            <person name="Detter J.C."/>
            <person name="Han C."/>
            <person name="Tapia R."/>
            <person name="Land M."/>
            <person name="Hauser L."/>
            <person name="Jeffries C."/>
            <person name="Kyrpides N."/>
            <person name="Ivanova N."/>
            <person name="Ovchinnikova G."/>
            <person name="Brun Y.V."/>
            <person name="Woyke T."/>
        </authorList>
    </citation>
    <scope>NUCLEOTIDE SEQUENCE [LARGE SCALE GENOMIC DNA]</scope>
    <source>
        <strain evidence="3">ATCC 15261 / DSM 4724 / KCTC 12464 / NCIMB 9791 / VKM B-1370 / CB 48</strain>
    </source>
</reference>
<feature type="region of interest" description="Disordered" evidence="1">
    <location>
        <begin position="1"/>
        <end position="43"/>
    </location>
</feature>
<protein>
    <submittedName>
        <fullName evidence="2">Uncharacterized protein</fullName>
    </submittedName>
</protein>
<gene>
    <name evidence="2" type="ordered locus">Astex_0039</name>
</gene>
<organism evidence="2 3">
    <name type="scientific">Asticcacaulis excentricus (strain ATCC 15261 / DSM 4724 / KCTC 12464 / NCIMB 9791 / VKM B-1370 / CB 48)</name>
    <dbReference type="NCBI Taxonomy" id="573065"/>
    <lineage>
        <taxon>Bacteria</taxon>
        <taxon>Pseudomonadati</taxon>
        <taxon>Pseudomonadota</taxon>
        <taxon>Alphaproteobacteria</taxon>
        <taxon>Caulobacterales</taxon>
        <taxon>Caulobacteraceae</taxon>
        <taxon>Asticcacaulis</taxon>
    </lineage>
</organism>
<evidence type="ECO:0000313" key="2">
    <source>
        <dbReference type="EMBL" id="ADU11743.1"/>
    </source>
</evidence>
<evidence type="ECO:0000313" key="3">
    <source>
        <dbReference type="Proteomes" id="UP000001492"/>
    </source>
</evidence>
<accession>E8RMY0</accession>
<keyword evidence="3" id="KW-1185">Reference proteome</keyword>
<dbReference type="AlphaFoldDB" id="E8RMY0"/>
<proteinExistence type="predicted"/>
<dbReference type="EMBL" id="CP002395">
    <property type="protein sequence ID" value="ADU11743.1"/>
    <property type="molecule type" value="Genomic_DNA"/>
</dbReference>
<name>E8RMY0_ASTEC</name>
<dbReference type="HOGENOM" id="CLU_3229004_0_0_5"/>
<dbReference type="KEGG" id="aex:Astex_0039"/>